<evidence type="ECO:0000256" key="2">
    <source>
        <dbReference type="ARBA" id="ARBA00022531"/>
    </source>
</evidence>
<keyword evidence="3 10" id="KW-0349">Heme</keyword>
<dbReference type="InterPro" id="IPR029490">
    <property type="entry name" value="Cytochrom_C550"/>
</dbReference>
<dbReference type="PROSITE" id="PS51007">
    <property type="entry name" value="CYTC"/>
    <property type="match status" value="1"/>
</dbReference>
<name>A0ABN9SW50_9DINO</name>
<evidence type="ECO:0000313" key="12">
    <source>
        <dbReference type="EMBL" id="CAK0836721.1"/>
    </source>
</evidence>
<keyword evidence="5" id="KW-0249">Electron transport</keyword>
<keyword evidence="9" id="KW-0604">Photosystem II</keyword>
<evidence type="ECO:0000313" key="13">
    <source>
        <dbReference type="Proteomes" id="UP001189429"/>
    </source>
</evidence>
<evidence type="ECO:0000256" key="1">
    <source>
        <dbReference type="ARBA" id="ARBA00022448"/>
    </source>
</evidence>
<keyword evidence="6 10" id="KW-0408">Iron</keyword>
<gene>
    <name evidence="12" type="ORF">PCOR1329_LOCUS33126</name>
</gene>
<dbReference type="HAMAP" id="MF_01378">
    <property type="entry name" value="PSII_Cyt550"/>
    <property type="match status" value="1"/>
</dbReference>
<evidence type="ECO:0000256" key="3">
    <source>
        <dbReference type="ARBA" id="ARBA00022617"/>
    </source>
</evidence>
<feature type="domain" description="Cytochrome c" evidence="11">
    <location>
        <begin position="264"/>
        <end position="363"/>
    </location>
</feature>
<dbReference type="SUPFAM" id="SSF46626">
    <property type="entry name" value="Cytochrome c"/>
    <property type="match status" value="1"/>
</dbReference>
<organism evidence="12 13">
    <name type="scientific">Prorocentrum cordatum</name>
    <dbReference type="NCBI Taxonomy" id="2364126"/>
    <lineage>
        <taxon>Eukaryota</taxon>
        <taxon>Sar</taxon>
        <taxon>Alveolata</taxon>
        <taxon>Dinophyceae</taxon>
        <taxon>Prorocentrales</taxon>
        <taxon>Prorocentraceae</taxon>
        <taxon>Prorocentrum</taxon>
    </lineage>
</organism>
<comment type="caution">
    <text evidence="12">The sequence shown here is derived from an EMBL/GenBank/DDBJ whole genome shotgun (WGS) entry which is preliminary data.</text>
</comment>
<evidence type="ECO:0000256" key="5">
    <source>
        <dbReference type="ARBA" id="ARBA00022982"/>
    </source>
</evidence>
<protein>
    <recommendedName>
        <fullName evidence="11">Cytochrome c domain-containing protein</fullName>
    </recommendedName>
</protein>
<dbReference type="EMBL" id="CAUYUJ010013780">
    <property type="protein sequence ID" value="CAK0836721.1"/>
    <property type="molecule type" value="Genomic_DNA"/>
</dbReference>
<dbReference type="Proteomes" id="UP001189429">
    <property type="component" value="Unassembled WGS sequence"/>
</dbReference>
<evidence type="ECO:0000256" key="4">
    <source>
        <dbReference type="ARBA" id="ARBA00022723"/>
    </source>
</evidence>
<keyword evidence="8" id="KW-0472">Membrane</keyword>
<evidence type="ECO:0000256" key="10">
    <source>
        <dbReference type="PROSITE-ProRule" id="PRU00433"/>
    </source>
</evidence>
<keyword evidence="7" id="KW-0793">Thylakoid</keyword>
<accession>A0ABN9SW50</accession>
<evidence type="ECO:0000256" key="8">
    <source>
        <dbReference type="ARBA" id="ARBA00023136"/>
    </source>
</evidence>
<reference evidence="12" key="1">
    <citation type="submission" date="2023-10" db="EMBL/GenBank/DDBJ databases">
        <authorList>
            <person name="Chen Y."/>
            <person name="Shah S."/>
            <person name="Dougan E. K."/>
            <person name="Thang M."/>
            <person name="Chan C."/>
        </authorList>
    </citation>
    <scope>NUCLEOTIDE SEQUENCE [LARGE SCALE GENOMIC DNA]</scope>
</reference>
<evidence type="ECO:0000256" key="7">
    <source>
        <dbReference type="ARBA" id="ARBA00023078"/>
    </source>
</evidence>
<keyword evidence="13" id="KW-1185">Reference proteome</keyword>
<keyword evidence="1" id="KW-0813">Transport</keyword>
<sequence>MPRSACLASTWPGWLVGRQPCSCLRRCCQPTGGWHGELRDRLGECANAQCAHSSFRIRPFWSQSMACRVRPDPRCGARRVHSLQSESRGCCHLVFSSTGRPLAPGGAVRGQLANDKQRPCDTHGQFGSRPLGCSCPRRACSGSRLRASPSAWPVGMAATPRALAALGLALLLGLSVAFVAPTGAGAPGPSAASAAAGASAGSAGAEAEGVAAATASLAAATRLLAGAALGAALVAASAGAARAEIEDVAIPVDGKGKTRNLSKEELIRGKRLFNVACGTCHVGGGTRTNQSVGLGIEELSGAFPPRNTIDSLVDYINAPTTYDGLKDISEVHPSIIAADLWPKMRSMKQQDLYDISAYILYQNYVIPEKWGGGKQYY</sequence>
<keyword evidence="4 10" id="KW-0479">Metal-binding</keyword>
<proteinExistence type="inferred from homology"/>
<dbReference type="InterPro" id="IPR017851">
    <property type="entry name" value="PsbV_cyt_c550"/>
</dbReference>
<dbReference type="Pfam" id="PF14495">
    <property type="entry name" value="Cytochrom_C550"/>
    <property type="match status" value="1"/>
</dbReference>
<dbReference type="InterPro" id="IPR009056">
    <property type="entry name" value="Cyt_c-like_dom"/>
</dbReference>
<keyword evidence="2" id="KW-0602">Photosynthesis</keyword>
<evidence type="ECO:0000259" key="11">
    <source>
        <dbReference type="PROSITE" id="PS51007"/>
    </source>
</evidence>
<evidence type="ECO:0000256" key="6">
    <source>
        <dbReference type="ARBA" id="ARBA00023004"/>
    </source>
</evidence>
<evidence type="ECO:0000256" key="9">
    <source>
        <dbReference type="ARBA" id="ARBA00023276"/>
    </source>
</evidence>
<dbReference type="InterPro" id="IPR036909">
    <property type="entry name" value="Cyt_c-like_dom_sf"/>
</dbReference>
<dbReference type="Gene3D" id="1.10.760.10">
    <property type="entry name" value="Cytochrome c-like domain"/>
    <property type="match status" value="1"/>
</dbReference>